<dbReference type="SUPFAM" id="SSF75217">
    <property type="entry name" value="alpha/beta knot"/>
    <property type="match status" value="1"/>
</dbReference>
<dbReference type="HAMAP" id="MF_01885">
    <property type="entry name" value="tRNA_methyltr_TrmL"/>
    <property type="match status" value="1"/>
</dbReference>
<organism evidence="9 10">
    <name type="scientific">Pontiella desulfatans</name>
    <dbReference type="NCBI Taxonomy" id="2750659"/>
    <lineage>
        <taxon>Bacteria</taxon>
        <taxon>Pseudomonadati</taxon>
        <taxon>Kiritimatiellota</taxon>
        <taxon>Kiritimatiellia</taxon>
        <taxon>Kiritimatiellales</taxon>
        <taxon>Pontiellaceae</taxon>
        <taxon>Pontiella</taxon>
    </lineage>
</organism>
<dbReference type="GO" id="GO:0003723">
    <property type="term" value="F:RNA binding"/>
    <property type="evidence" value="ECO:0007669"/>
    <property type="project" value="InterPro"/>
</dbReference>
<comment type="caution">
    <text evidence="6">Lacks conserved residue(s) required for the propagation of feature annotation.</text>
</comment>
<dbReference type="Proteomes" id="UP000366872">
    <property type="component" value="Unassembled WGS sequence"/>
</dbReference>
<keyword evidence="5 6" id="KW-0819">tRNA processing</keyword>
<keyword evidence="2 6" id="KW-0489">Methyltransferase</keyword>
<feature type="binding site" evidence="6 7">
    <location>
        <position position="155"/>
    </location>
    <ligand>
        <name>S-adenosyl-L-methionine</name>
        <dbReference type="ChEBI" id="CHEBI:59789"/>
    </ligand>
</feature>
<dbReference type="GO" id="GO:0008757">
    <property type="term" value="F:S-adenosylmethionine-dependent methyltransferase activity"/>
    <property type="evidence" value="ECO:0007669"/>
    <property type="project" value="UniProtKB-UniRule"/>
</dbReference>
<protein>
    <recommendedName>
        <fullName evidence="6">Putative tRNA (cytidine(34)-2'-O)-methyltransferase</fullName>
        <ecNumber evidence="6">2.1.1.207</ecNumber>
    </recommendedName>
    <alternativeName>
        <fullName evidence="6">tRNA (cytidine/uridine-2'-O-)-methyltransferase</fullName>
    </alternativeName>
</protein>
<dbReference type="EC" id="2.1.1.207" evidence="6"/>
<dbReference type="InterPro" id="IPR001537">
    <property type="entry name" value="SpoU_MeTrfase"/>
</dbReference>
<comment type="function">
    <text evidence="6">Could methylate the ribose at the nucleotide 34 wobble position in tRNA.</text>
</comment>
<dbReference type="GO" id="GO:0042802">
    <property type="term" value="F:identical protein binding"/>
    <property type="evidence" value="ECO:0007669"/>
    <property type="project" value="UniProtKB-ARBA"/>
</dbReference>
<evidence type="ECO:0000256" key="3">
    <source>
        <dbReference type="ARBA" id="ARBA00022679"/>
    </source>
</evidence>
<evidence type="ECO:0000256" key="2">
    <source>
        <dbReference type="ARBA" id="ARBA00022603"/>
    </source>
</evidence>
<evidence type="ECO:0000256" key="5">
    <source>
        <dbReference type="ARBA" id="ARBA00022694"/>
    </source>
</evidence>
<evidence type="ECO:0000259" key="8">
    <source>
        <dbReference type="Pfam" id="PF00588"/>
    </source>
</evidence>
<dbReference type="GO" id="GO:0005737">
    <property type="term" value="C:cytoplasm"/>
    <property type="evidence" value="ECO:0007669"/>
    <property type="project" value="UniProtKB-SubCell"/>
</dbReference>
<dbReference type="PIRSF" id="PIRSF029256">
    <property type="entry name" value="SpoU_TrmH_prd"/>
    <property type="match status" value="1"/>
</dbReference>
<dbReference type="InterPro" id="IPR029026">
    <property type="entry name" value="tRNA_m1G_MTases_N"/>
</dbReference>
<evidence type="ECO:0000256" key="4">
    <source>
        <dbReference type="ARBA" id="ARBA00022691"/>
    </source>
</evidence>
<dbReference type="GO" id="GO:0002130">
    <property type="term" value="P:wobble position ribose methylation"/>
    <property type="evidence" value="ECO:0007669"/>
    <property type="project" value="TreeGrafter"/>
</dbReference>
<evidence type="ECO:0000256" key="6">
    <source>
        <dbReference type="HAMAP-Rule" id="MF_01885"/>
    </source>
</evidence>
<dbReference type="AlphaFoldDB" id="A0A6C2UF84"/>
<name>A0A6C2UF84_PONDE</name>
<evidence type="ECO:0000256" key="7">
    <source>
        <dbReference type="PIRSR" id="PIRSR029256-1"/>
    </source>
</evidence>
<dbReference type="FunFam" id="3.40.1280.10:FF:000002">
    <property type="entry name" value="Peptidylprolyl isomerase"/>
    <property type="match status" value="1"/>
</dbReference>
<feature type="binding site" evidence="6 7">
    <location>
        <position position="146"/>
    </location>
    <ligand>
        <name>S-adenosyl-L-methionine</name>
        <dbReference type="ChEBI" id="CHEBI:59789"/>
    </ligand>
</feature>
<comment type="similarity">
    <text evidence="6">Belongs to the class IV-like SAM-binding methyltransferase superfamily. RNA methyltransferase TrmH family. TrmL subfamily.</text>
</comment>
<proteinExistence type="inferred from homology"/>
<dbReference type="CDD" id="cd18094">
    <property type="entry name" value="SpoU-like_TrmL"/>
    <property type="match status" value="1"/>
</dbReference>
<keyword evidence="1 6" id="KW-0963">Cytoplasm</keyword>
<dbReference type="InterPro" id="IPR016914">
    <property type="entry name" value="TrmL"/>
</dbReference>
<feature type="binding site" evidence="6 7">
    <location>
        <position position="124"/>
    </location>
    <ligand>
        <name>S-adenosyl-L-methionine</name>
        <dbReference type="ChEBI" id="CHEBI:59789"/>
    </ligand>
</feature>
<dbReference type="PANTHER" id="PTHR42971:SF1">
    <property type="entry name" value="TRNA (CYTIDINE(34)-2'-O)-METHYLTRANSFERASE"/>
    <property type="match status" value="1"/>
</dbReference>
<reference evidence="9 10" key="1">
    <citation type="submission" date="2019-04" db="EMBL/GenBank/DDBJ databases">
        <authorList>
            <person name="Van Vliet M D."/>
        </authorList>
    </citation>
    <scope>NUCLEOTIDE SEQUENCE [LARGE SCALE GENOMIC DNA]</scope>
    <source>
        <strain evidence="9 10">F1</strain>
    </source>
</reference>
<dbReference type="EMBL" id="CAAHFG010000005">
    <property type="protein sequence ID" value="VGO17866.1"/>
    <property type="molecule type" value="Genomic_DNA"/>
</dbReference>
<dbReference type="RefSeq" id="WP_342793923.1">
    <property type="nucleotide sequence ID" value="NZ_CAAHFG010000005.1"/>
</dbReference>
<dbReference type="Gene3D" id="3.40.1280.10">
    <property type="match status" value="1"/>
</dbReference>
<gene>
    <name evidence="9" type="primary">trmL</name>
    <name evidence="9" type="ORF">PDESU_06468</name>
</gene>
<evidence type="ECO:0000313" key="10">
    <source>
        <dbReference type="Proteomes" id="UP000366872"/>
    </source>
</evidence>
<comment type="subcellular location">
    <subcellularLocation>
        <location evidence="6">Cytoplasm</location>
    </subcellularLocation>
</comment>
<comment type="catalytic activity">
    <reaction evidence="6">
        <text>5-carboxymethylaminomethyluridine(34) in tRNA(Leu) + S-adenosyl-L-methionine = 5-carboxymethylaminomethyl-2'-O-methyluridine(34) in tRNA(Leu) + S-adenosyl-L-homocysteine + H(+)</text>
        <dbReference type="Rhea" id="RHEA:43088"/>
        <dbReference type="Rhea" id="RHEA-COMP:10333"/>
        <dbReference type="Rhea" id="RHEA-COMP:10334"/>
        <dbReference type="ChEBI" id="CHEBI:15378"/>
        <dbReference type="ChEBI" id="CHEBI:57856"/>
        <dbReference type="ChEBI" id="CHEBI:59789"/>
        <dbReference type="ChEBI" id="CHEBI:74508"/>
        <dbReference type="ChEBI" id="CHEBI:74511"/>
        <dbReference type="EC" id="2.1.1.207"/>
    </reaction>
</comment>
<evidence type="ECO:0000256" key="1">
    <source>
        <dbReference type="ARBA" id="ARBA00022490"/>
    </source>
</evidence>
<accession>A0A6C2UF84</accession>
<keyword evidence="4 6" id="KW-0949">S-adenosyl-L-methionine</keyword>
<sequence>MKKNEQMRFSDRKRVEMEFQWPDVPLNLVLVYPSIPPNTGNASRLCAATGSRLHLIEPLGFDIDDRAVRRAGLDYWDSVDLTVYPDFDSFLEKNPAGQKYFFTTAGKKNFQQVEYEAGDFLIFGNETYGLPDEIIDAQPLEQVLNIPIKLDCVRSLNLSNCAAIVLYEALRQLNCGRDEIRSK</sequence>
<dbReference type="GO" id="GO:0008175">
    <property type="term" value="F:tRNA methyltransferase activity"/>
    <property type="evidence" value="ECO:0007669"/>
    <property type="project" value="UniProtKB-UniRule"/>
</dbReference>
<feature type="domain" description="tRNA/rRNA methyltransferase SpoU type" evidence="8">
    <location>
        <begin position="26"/>
        <end position="167"/>
    </location>
</feature>
<keyword evidence="10" id="KW-1185">Reference proteome</keyword>
<comment type="catalytic activity">
    <reaction evidence="6">
        <text>cytidine(34) in tRNA + S-adenosyl-L-methionine = 2'-O-methylcytidine(34) in tRNA + S-adenosyl-L-homocysteine + H(+)</text>
        <dbReference type="Rhea" id="RHEA:43084"/>
        <dbReference type="Rhea" id="RHEA-COMP:10331"/>
        <dbReference type="Rhea" id="RHEA-COMP:10332"/>
        <dbReference type="ChEBI" id="CHEBI:15378"/>
        <dbReference type="ChEBI" id="CHEBI:57856"/>
        <dbReference type="ChEBI" id="CHEBI:59789"/>
        <dbReference type="ChEBI" id="CHEBI:74495"/>
        <dbReference type="ChEBI" id="CHEBI:82748"/>
        <dbReference type="EC" id="2.1.1.207"/>
    </reaction>
</comment>
<keyword evidence="3 6" id="KW-0808">Transferase</keyword>
<dbReference type="InterPro" id="IPR029028">
    <property type="entry name" value="Alpha/beta_knot_MTases"/>
</dbReference>
<evidence type="ECO:0000313" key="9">
    <source>
        <dbReference type="EMBL" id="VGO17866.1"/>
    </source>
</evidence>
<dbReference type="PANTHER" id="PTHR42971">
    <property type="entry name" value="TRNA (CYTIDINE(34)-2'-O)-METHYLTRANSFERASE"/>
    <property type="match status" value="1"/>
</dbReference>
<dbReference type="Pfam" id="PF00588">
    <property type="entry name" value="SpoU_methylase"/>
    <property type="match status" value="1"/>
</dbReference>